<dbReference type="Proteomes" id="UP000466997">
    <property type="component" value="Chromosome"/>
</dbReference>
<sequence length="143" mass="15239">MTADWTSLVHMASNVDFNRLAEKLLGYDYAYLITVDAENRPHPVPVMPTLDGKIVRIGALGGRRSRANLARSSEVTVMWPPPVPGGYTVIVDGTAEVSDAGELAAVAISATRAVLIRVATPESPGETPCYSDCVDLKLTAQEA</sequence>
<keyword evidence="3" id="KW-1185">Reference proteome</keyword>
<proteinExistence type="predicted"/>
<feature type="domain" description="Pyridoxamine 5'-phosphate oxidase N-terminal" evidence="1">
    <location>
        <begin position="29"/>
        <end position="111"/>
    </location>
</feature>
<dbReference type="AlphaFoldDB" id="A0A7I7JK96"/>
<gene>
    <name evidence="2" type="ORF">MNVM_13870</name>
</gene>
<protein>
    <recommendedName>
        <fullName evidence="1">Pyridoxamine 5'-phosphate oxidase N-terminal domain-containing protein</fullName>
    </recommendedName>
</protein>
<evidence type="ECO:0000313" key="2">
    <source>
        <dbReference type="EMBL" id="BBX12306.1"/>
    </source>
</evidence>
<dbReference type="Pfam" id="PF01243">
    <property type="entry name" value="PNPOx_N"/>
    <property type="match status" value="1"/>
</dbReference>
<evidence type="ECO:0000259" key="1">
    <source>
        <dbReference type="Pfam" id="PF01243"/>
    </source>
</evidence>
<organism evidence="2 3">
    <name type="scientific">Mycobacterium novum</name>
    <dbReference type="NCBI Taxonomy" id="2492438"/>
    <lineage>
        <taxon>Bacteria</taxon>
        <taxon>Bacillati</taxon>
        <taxon>Actinomycetota</taxon>
        <taxon>Actinomycetes</taxon>
        <taxon>Mycobacteriales</taxon>
        <taxon>Mycobacteriaceae</taxon>
        <taxon>Mycobacterium</taxon>
    </lineage>
</organism>
<dbReference type="InterPro" id="IPR012349">
    <property type="entry name" value="Split_barrel_FMN-bd"/>
</dbReference>
<dbReference type="KEGG" id="mnm:MNVM_13870"/>
<dbReference type="Gene3D" id="2.30.110.10">
    <property type="entry name" value="Electron Transport, Fmn-binding Protein, Chain A"/>
    <property type="match status" value="1"/>
</dbReference>
<dbReference type="EMBL" id="AP022562">
    <property type="protein sequence ID" value="BBX12306.1"/>
    <property type="molecule type" value="Genomic_DNA"/>
</dbReference>
<dbReference type="SUPFAM" id="SSF50475">
    <property type="entry name" value="FMN-binding split barrel"/>
    <property type="match status" value="1"/>
</dbReference>
<accession>A0A7I7JK96</accession>
<name>A0A7I7JK96_9MYCO</name>
<evidence type="ECO:0000313" key="3">
    <source>
        <dbReference type="Proteomes" id="UP000466997"/>
    </source>
</evidence>
<reference evidence="2 3" key="1">
    <citation type="journal article" date="2019" name="Emerg. Microbes Infect.">
        <title>Comprehensive subspecies identification of 175 nontuberculous mycobacteria species based on 7547 genomic profiles.</title>
        <authorList>
            <person name="Matsumoto Y."/>
            <person name="Kinjo T."/>
            <person name="Motooka D."/>
            <person name="Nabeya D."/>
            <person name="Jung N."/>
            <person name="Uechi K."/>
            <person name="Horii T."/>
            <person name="Iida T."/>
            <person name="Fujita J."/>
            <person name="Nakamura S."/>
        </authorList>
    </citation>
    <scope>NUCLEOTIDE SEQUENCE [LARGE SCALE GENOMIC DNA]</scope>
    <source>
        <strain evidence="2 3">JCM 6391</strain>
    </source>
</reference>
<dbReference type="InterPro" id="IPR011576">
    <property type="entry name" value="Pyridox_Oxase_N"/>
</dbReference>